<dbReference type="PANTHER" id="PTHR30055:SF234">
    <property type="entry name" value="HTH-TYPE TRANSCRIPTIONAL REGULATOR BETI"/>
    <property type="match status" value="1"/>
</dbReference>
<dbReference type="PROSITE" id="PS50977">
    <property type="entry name" value="HTH_TETR_2"/>
    <property type="match status" value="1"/>
</dbReference>
<dbReference type="EMBL" id="CP045809">
    <property type="protein sequence ID" value="QHN34067.1"/>
    <property type="molecule type" value="Genomic_DNA"/>
</dbReference>
<evidence type="ECO:0000256" key="4">
    <source>
        <dbReference type="PROSITE-ProRule" id="PRU00335"/>
    </source>
</evidence>
<keyword evidence="2 4" id="KW-0238">DNA-binding</keyword>
<keyword evidence="3" id="KW-0804">Transcription</keyword>
<dbReference type="InterPro" id="IPR001647">
    <property type="entry name" value="HTH_TetR"/>
</dbReference>
<evidence type="ECO:0000313" key="7">
    <source>
        <dbReference type="Proteomes" id="UP001059836"/>
    </source>
</evidence>
<sequence>MCPAVRRVCSLVDVTIADAAGHDPAQDLVSGPRRMEVAGGSRAERTREAILDAARRLFYERGYAGVAVNAITEACGISRAGFYTYFKDKREIFDILSERAYRDLRDVLGRWSALPARCSAEDIRGFVGEYFAYMDRHGAFAMAGAHSGPDDDVFREGYRRMQTRVSWMLGQGLSAAGDHSPEVVGSAVFGLLDRSWHTVRAQSVTVSEDEMVDLLTDMIVGLRG</sequence>
<keyword evidence="7" id="KW-1185">Reference proteome</keyword>
<dbReference type="Proteomes" id="UP001059836">
    <property type="component" value="Chromosome"/>
</dbReference>
<reference evidence="6" key="1">
    <citation type="journal article" date="2021" name="Nat. Microbiol.">
        <title>Cocultivation of an ultrasmall environmental parasitic bacterium with lytic ability against bacteria associated with wastewater foams.</title>
        <authorList>
            <person name="Batinovic S."/>
            <person name="Rose J.J.A."/>
            <person name="Ratcliffe J."/>
            <person name="Seviour R.J."/>
            <person name="Petrovski S."/>
        </authorList>
    </citation>
    <scope>NUCLEOTIDE SEQUENCE</scope>
    <source>
        <strain evidence="6">CON9</strain>
    </source>
</reference>
<feature type="DNA-binding region" description="H-T-H motif" evidence="4">
    <location>
        <begin position="67"/>
        <end position="86"/>
    </location>
</feature>
<evidence type="ECO:0000256" key="3">
    <source>
        <dbReference type="ARBA" id="ARBA00023163"/>
    </source>
</evidence>
<evidence type="ECO:0000256" key="1">
    <source>
        <dbReference type="ARBA" id="ARBA00023015"/>
    </source>
</evidence>
<dbReference type="Pfam" id="PF00440">
    <property type="entry name" value="TetR_N"/>
    <property type="match status" value="1"/>
</dbReference>
<accession>A0ABX6IDY7</accession>
<evidence type="ECO:0000259" key="5">
    <source>
        <dbReference type="PROSITE" id="PS50977"/>
    </source>
</evidence>
<proteinExistence type="predicted"/>
<evidence type="ECO:0000256" key="2">
    <source>
        <dbReference type="ARBA" id="ARBA00023125"/>
    </source>
</evidence>
<dbReference type="PRINTS" id="PR00455">
    <property type="entry name" value="HTHTETR"/>
</dbReference>
<evidence type="ECO:0000313" key="6">
    <source>
        <dbReference type="EMBL" id="QHN34067.1"/>
    </source>
</evidence>
<dbReference type="InterPro" id="IPR009057">
    <property type="entry name" value="Homeodomain-like_sf"/>
</dbReference>
<protein>
    <submittedName>
        <fullName evidence="6">TetR family transcriptional regulator</fullName>
    </submittedName>
</protein>
<organism evidence="6 7">
    <name type="scientific">Gordonia pseudamarae</name>
    <dbReference type="NCBI Taxonomy" id="2831662"/>
    <lineage>
        <taxon>Bacteria</taxon>
        <taxon>Bacillati</taxon>
        <taxon>Actinomycetota</taxon>
        <taxon>Actinomycetes</taxon>
        <taxon>Mycobacteriales</taxon>
        <taxon>Gordoniaceae</taxon>
        <taxon>Gordonia</taxon>
    </lineage>
</organism>
<dbReference type="InterPro" id="IPR050109">
    <property type="entry name" value="HTH-type_TetR-like_transc_reg"/>
</dbReference>
<dbReference type="PANTHER" id="PTHR30055">
    <property type="entry name" value="HTH-TYPE TRANSCRIPTIONAL REGULATOR RUTR"/>
    <property type="match status" value="1"/>
</dbReference>
<keyword evidence="1" id="KW-0805">Transcription regulation</keyword>
<name>A0ABX6IDY7_9ACTN</name>
<feature type="domain" description="HTH tetR-type" evidence="5">
    <location>
        <begin position="44"/>
        <end position="104"/>
    </location>
</feature>
<gene>
    <name evidence="6" type="ORF">GII31_03235</name>
</gene>
<dbReference type="SUPFAM" id="SSF46689">
    <property type="entry name" value="Homeodomain-like"/>
    <property type="match status" value="1"/>
</dbReference>
<dbReference type="Gene3D" id="1.10.357.10">
    <property type="entry name" value="Tetracycline Repressor, domain 2"/>
    <property type="match status" value="1"/>
</dbReference>